<protein>
    <submittedName>
        <fullName evidence="3">NAD-dependent epimerase/dehydratase family protein</fullName>
    </submittedName>
</protein>
<dbReference type="CDD" id="cd05237">
    <property type="entry name" value="UDP_invert_4-6DH_SDR_e"/>
    <property type="match status" value="1"/>
</dbReference>
<sequence>MELFKQKVILLTGAAGSVGQELIRQLIPLKPAEIRAVDNNETALFFLGEQYRHNSPLTIHLGDVRDARKLEDLCQGVDIVLHLAAFKHVGLSEQNPFEAVKTNVLGVRNVIQAAHRAGVERVLFTSSDKAVNPTNVMGITKLMGERLMTAANLEMGGQGPRFSSVRFGNVMGSRGSVLPLFVAQIRQGGPVTVTDANMTRFVMALPDAVHLVLKACTLSCGGEVFVTKMPVMRILDLARAMIELLGPCHGYDPEDIAIRITGIRPGEKLYEELLSEEEMGRALELQQMFVVLPSLPELAAKVRYRYADKLEFASCRRPYMSSREIPLTLEEIKQFLLTHRLLEPGLPEDSGRQWEVEVGTTPYYVLNEMATVLKA</sequence>
<dbReference type="InterPro" id="IPR036291">
    <property type="entry name" value="NAD(P)-bd_dom_sf"/>
</dbReference>
<gene>
    <name evidence="3" type="ORF">ENW48_05170</name>
</gene>
<dbReference type="AlphaFoldDB" id="A0A7C5ALF9"/>
<evidence type="ECO:0000313" key="3">
    <source>
        <dbReference type="EMBL" id="HGZ11587.1"/>
    </source>
</evidence>
<feature type="domain" description="Polysaccharide biosynthesis protein CapD-like" evidence="2">
    <location>
        <begin position="9"/>
        <end position="291"/>
    </location>
</feature>
<dbReference type="Pfam" id="PF02719">
    <property type="entry name" value="Polysacc_synt_2"/>
    <property type="match status" value="1"/>
</dbReference>
<accession>A0A7C5ALF9</accession>
<dbReference type="PANTHER" id="PTHR43318">
    <property type="entry name" value="UDP-N-ACETYLGLUCOSAMINE 4,6-DEHYDRATASE"/>
    <property type="match status" value="1"/>
</dbReference>
<dbReference type="InterPro" id="IPR051203">
    <property type="entry name" value="Polysaccharide_Synthase-Rel"/>
</dbReference>
<evidence type="ECO:0000256" key="1">
    <source>
        <dbReference type="ARBA" id="ARBA00007430"/>
    </source>
</evidence>
<dbReference type="Gene3D" id="3.40.50.720">
    <property type="entry name" value="NAD(P)-binding Rossmann-like Domain"/>
    <property type="match status" value="1"/>
</dbReference>
<dbReference type="SUPFAM" id="SSF51735">
    <property type="entry name" value="NAD(P)-binding Rossmann-fold domains"/>
    <property type="match status" value="1"/>
</dbReference>
<proteinExistence type="inferred from homology"/>
<comment type="similarity">
    <text evidence="1">Belongs to the polysaccharide synthase family.</text>
</comment>
<evidence type="ECO:0000259" key="2">
    <source>
        <dbReference type="Pfam" id="PF02719"/>
    </source>
</evidence>
<organism evidence="3">
    <name type="scientific">Desulfobacca acetoxidans</name>
    <dbReference type="NCBI Taxonomy" id="60893"/>
    <lineage>
        <taxon>Bacteria</taxon>
        <taxon>Pseudomonadati</taxon>
        <taxon>Thermodesulfobacteriota</taxon>
        <taxon>Desulfobaccia</taxon>
        <taxon>Desulfobaccales</taxon>
        <taxon>Desulfobaccaceae</taxon>
        <taxon>Desulfobacca</taxon>
    </lineage>
</organism>
<dbReference type="PANTHER" id="PTHR43318:SF2">
    <property type="entry name" value="UDP-N-ACETYLGLUCOSAMINE 4,6-DEHYDRATASE (INVERTING)"/>
    <property type="match status" value="1"/>
</dbReference>
<dbReference type="EMBL" id="DTKJ01000040">
    <property type="protein sequence ID" value="HGZ11587.1"/>
    <property type="molecule type" value="Genomic_DNA"/>
</dbReference>
<dbReference type="InterPro" id="IPR003869">
    <property type="entry name" value="Polysac_CapD-like"/>
</dbReference>
<reference evidence="3" key="1">
    <citation type="journal article" date="2020" name="mSystems">
        <title>Genome- and Community-Level Interaction Insights into Carbon Utilization and Element Cycling Functions of Hydrothermarchaeota in Hydrothermal Sediment.</title>
        <authorList>
            <person name="Zhou Z."/>
            <person name="Liu Y."/>
            <person name="Xu W."/>
            <person name="Pan J."/>
            <person name="Luo Z.H."/>
            <person name="Li M."/>
        </authorList>
    </citation>
    <scope>NUCLEOTIDE SEQUENCE [LARGE SCALE GENOMIC DNA]</scope>
    <source>
        <strain evidence="3">SpSt-853</strain>
    </source>
</reference>
<name>A0A7C5ALF9_9BACT</name>
<comment type="caution">
    <text evidence="3">The sequence shown here is derived from an EMBL/GenBank/DDBJ whole genome shotgun (WGS) entry which is preliminary data.</text>
</comment>